<evidence type="ECO:0000259" key="4">
    <source>
        <dbReference type="PROSITE" id="PS50043"/>
    </source>
</evidence>
<dbReference type="PROSITE" id="PS50043">
    <property type="entry name" value="HTH_LUXR_2"/>
    <property type="match status" value="1"/>
</dbReference>
<dbReference type="Pfam" id="PF00196">
    <property type="entry name" value="GerE"/>
    <property type="match status" value="1"/>
</dbReference>
<keyword evidence="3" id="KW-0804">Transcription</keyword>
<accession>A0ABW3RP10</accession>
<dbReference type="PROSITE" id="PS00622">
    <property type="entry name" value="HTH_LUXR_1"/>
    <property type="match status" value="1"/>
</dbReference>
<keyword evidence="2" id="KW-0238">DNA-binding</keyword>
<name>A0ABW3RP10_9SPHI</name>
<dbReference type="RefSeq" id="WP_099371393.1">
    <property type="nucleotide sequence ID" value="NZ_JALXMZ010000005.1"/>
</dbReference>
<comment type="caution">
    <text evidence="5">The sequence shown here is derived from an EMBL/GenBank/DDBJ whole genome shotgun (WGS) entry which is preliminary data.</text>
</comment>
<dbReference type="Gene3D" id="1.10.10.10">
    <property type="entry name" value="Winged helix-like DNA-binding domain superfamily/Winged helix DNA-binding domain"/>
    <property type="match status" value="1"/>
</dbReference>
<dbReference type="InterPro" id="IPR016032">
    <property type="entry name" value="Sig_transdc_resp-reg_C-effctor"/>
</dbReference>
<gene>
    <name evidence="5" type="ORF">ACFQ2C_14930</name>
</gene>
<dbReference type="InterPro" id="IPR000792">
    <property type="entry name" value="Tscrpt_reg_LuxR_C"/>
</dbReference>
<organism evidence="5 6">
    <name type="scientific">Sphingobacterium daejeonense</name>
    <dbReference type="NCBI Taxonomy" id="371142"/>
    <lineage>
        <taxon>Bacteria</taxon>
        <taxon>Pseudomonadati</taxon>
        <taxon>Bacteroidota</taxon>
        <taxon>Sphingobacteriia</taxon>
        <taxon>Sphingobacteriales</taxon>
        <taxon>Sphingobacteriaceae</taxon>
        <taxon>Sphingobacterium</taxon>
    </lineage>
</organism>
<sequence length="230" mass="26558">MNALDAHLYEISKGVKFGELNVPDLGQIVPAALMMQETSNNEPVECSYMNNWGTNFLGVCPEEIVELGPLYYEKFFIKEEIHSFFGGLQQYIKNAEFDKTYNFFQRVKHYSSQSMIWCFTTCKILEIESTNNLVVLSTPIDGMDYLIKRVNKTLDLDEYLRANYKKFAQLTNREKEIIRLLSNGLSTPEISDQLFISSHTVATHRKNICKKIESRSFAELLKFAVTFDLT</sequence>
<evidence type="ECO:0000256" key="1">
    <source>
        <dbReference type="ARBA" id="ARBA00023015"/>
    </source>
</evidence>
<dbReference type="CDD" id="cd06170">
    <property type="entry name" value="LuxR_C_like"/>
    <property type="match status" value="1"/>
</dbReference>
<evidence type="ECO:0000313" key="6">
    <source>
        <dbReference type="Proteomes" id="UP001597205"/>
    </source>
</evidence>
<dbReference type="PRINTS" id="PR00038">
    <property type="entry name" value="HTHLUXR"/>
</dbReference>
<dbReference type="EMBL" id="JBHTKY010000025">
    <property type="protein sequence ID" value="MFD1166901.1"/>
    <property type="molecule type" value="Genomic_DNA"/>
</dbReference>
<dbReference type="PANTHER" id="PTHR44688:SF16">
    <property type="entry name" value="DNA-BINDING TRANSCRIPTIONAL ACTIVATOR DEVR_DOSR"/>
    <property type="match status" value="1"/>
</dbReference>
<dbReference type="SMART" id="SM00421">
    <property type="entry name" value="HTH_LUXR"/>
    <property type="match status" value="1"/>
</dbReference>
<reference evidence="6" key="1">
    <citation type="journal article" date="2019" name="Int. J. Syst. Evol. Microbiol.">
        <title>The Global Catalogue of Microorganisms (GCM) 10K type strain sequencing project: providing services to taxonomists for standard genome sequencing and annotation.</title>
        <authorList>
            <consortium name="The Broad Institute Genomics Platform"/>
            <consortium name="The Broad Institute Genome Sequencing Center for Infectious Disease"/>
            <person name="Wu L."/>
            <person name="Ma J."/>
        </authorList>
    </citation>
    <scope>NUCLEOTIDE SEQUENCE [LARGE SCALE GENOMIC DNA]</scope>
    <source>
        <strain evidence="6">CCUG 52468</strain>
    </source>
</reference>
<keyword evidence="6" id="KW-1185">Reference proteome</keyword>
<protein>
    <submittedName>
        <fullName evidence="5">Response regulator transcription factor</fullName>
    </submittedName>
</protein>
<dbReference type="PANTHER" id="PTHR44688">
    <property type="entry name" value="DNA-BINDING TRANSCRIPTIONAL ACTIVATOR DEVR_DOSR"/>
    <property type="match status" value="1"/>
</dbReference>
<proteinExistence type="predicted"/>
<evidence type="ECO:0000256" key="2">
    <source>
        <dbReference type="ARBA" id="ARBA00023125"/>
    </source>
</evidence>
<dbReference type="Proteomes" id="UP001597205">
    <property type="component" value="Unassembled WGS sequence"/>
</dbReference>
<evidence type="ECO:0000313" key="5">
    <source>
        <dbReference type="EMBL" id="MFD1166901.1"/>
    </source>
</evidence>
<dbReference type="SUPFAM" id="SSF46894">
    <property type="entry name" value="C-terminal effector domain of the bipartite response regulators"/>
    <property type="match status" value="1"/>
</dbReference>
<evidence type="ECO:0000256" key="3">
    <source>
        <dbReference type="ARBA" id="ARBA00023163"/>
    </source>
</evidence>
<feature type="domain" description="HTH luxR-type" evidence="4">
    <location>
        <begin position="163"/>
        <end position="228"/>
    </location>
</feature>
<dbReference type="InterPro" id="IPR036388">
    <property type="entry name" value="WH-like_DNA-bd_sf"/>
</dbReference>
<keyword evidence="1" id="KW-0805">Transcription regulation</keyword>